<keyword evidence="3" id="KW-1185">Reference proteome</keyword>
<dbReference type="AlphaFoldDB" id="A0AAV8QX93"/>
<protein>
    <submittedName>
        <fullName evidence="2">Uncharacterized protein</fullName>
    </submittedName>
</protein>
<gene>
    <name evidence="2" type="ORF">OPV22_019045</name>
</gene>
<reference evidence="2 3" key="1">
    <citation type="submission" date="2022-12" db="EMBL/GenBank/DDBJ databases">
        <title>Chromosome-scale assembly of the Ensete ventricosum genome.</title>
        <authorList>
            <person name="Dussert Y."/>
            <person name="Stocks J."/>
            <person name="Wendawek A."/>
            <person name="Woldeyes F."/>
            <person name="Nichols R.A."/>
            <person name="Borrell J.S."/>
        </authorList>
    </citation>
    <scope>NUCLEOTIDE SEQUENCE [LARGE SCALE GENOMIC DNA]</scope>
    <source>
        <strain evidence="3">cv. Maze</strain>
        <tissue evidence="2">Seeds</tissue>
    </source>
</reference>
<evidence type="ECO:0000313" key="2">
    <source>
        <dbReference type="EMBL" id="KAJ8486560.1"/>
    </source>
</evidence>
<feature type="region of interest" description="Disordered" evidence="1">
    <location>
        <begin position="64"/>
        <end position="84"/>
    </location>
</feature>
<accession>A0AAV8QX93</accession>
<evidence type="ECO:0000313" key="3">
    <source>
        <dbReference type="Proteomes" id="UP001222027"/>
    </source>
</evidence>
<organism evidence="2 3">
    <name type="scientific">Ensete ventricosum</name>
    <name type="common">Abyssinian banana</name>
    <name type="synonym">Musa ensete</name>
    <dbReference type="NCBI Taxonomy" id="4639"/>
    <lineage>
        <taxon>Eukaryota</taxon>
        <taxon>Viridiplantae</taxon>
        <taxon>Streptophyta</taxon>
        <taxon>Embryophyta</taxon>
        <taxon>Tracheophyta</taxon>
        <taxon>Spermatophyta</taxon>
        <taxon>Magnoliopsida</taxon>
        <taxon>Liliopsida</taxon>
        <taxon>Zingiberales</taxon>
        <taxon>Musaceae</taxon>
        <taxon>Ensete</taxon>
    </lineage>
</organism>
<name>A0AAV8QX93_ENSVE</name>
<dbReference type="EMBL" id="JAQQAF010000005">
    <property type="protein sequence ID" value="KAJ8486560.1"/>
    <property type="molecule type" value="Genomic_DNA"/>
</dbReference>
<comment type="caution">
    <text evidence="2">The sequence shown here is derived from an EMBL/GenBank/DDBJ whole genome shotgun (WGS) entry which is preliminary data.</text>
</comment>
<proteinExistence type="predicted"/>
<sequence>MACATRGRLGFIVEHATRFDLDLESHSSGLGVSSGGCFPQIRPFPHRPQQTVSPVVLLLGVPRRDPLRLTPPSPVPLRPLRRLA</sequence>
<dbReference type="Proteomes" id="UP001222027">
    <property type="component" value="Unassembled WGS sequence"/>
</dbReference>
<evidence type="ECO:0000256" key="1">
    <source>
        <dbReference type="SAM" id="MobiDB-lite"/>
    </source>
</evidence>